<comment type="caution">
    <text evidence="2">The sequence shown here is derived from an EMBL/GenBank/DDBJ whole genome shotgun (WGS) entry which is preliminary data.</text>
</comment>
<sequence>MPLRPRALLSLILALGLQVALAHSGSPSNQSATLNLTTLTISDAISEAEAWQSSQQLQSQCCVATAELCCPAGTACRPPGGCVPLAAPEPVPASVQAMGTEPEQAEGFHSAVGAGPLGTMVVAVLVVSCGCLCLLACCAKQLCGCMFDPGPDGEWSGAQMGMAGLAGAAAGYELEQMMDGYGGRPGYGGGYGGGPGYGGGFGGPGW</sequence>
<keyword evidence="3" id="KW-1185">Reference proteome</keyword>
<name>A0ABN9YA93_9DINO</name>
<organism evidence="2 3">
    <name type="scientific">Prorocentrum cordatum</name>
    <dbReference type="NCBI Taxonomy" id="2364126"/>
    <lineage>
        <taxon>Eukaryota</taxon>
        <taxon>Sar</taxon>
        <taxon>Alveolata</taxon>
        <taxon>Dinophyceae</taxon>
        <taxon>Prorocentrales</taxon>
        <taxon>Prorocentraceae</taxon>
        <taxon>Prorocentrum</taxon>
    </lineage>
</organism>
<accession>A0ABN9YA93</accession>
<dbReference type="Proteomes" id="UP001189429">
    <property type="component" value="Unassembled WGS sequence"/>
</dbReference>
<protein>
    <submittedName>
        <fullName evidence="2">Uncharacterized protein</fullName>
    </submittedName>
</protein>
<reference evidence="2" key="1">
    <citation type="submission" date="2023-10" db="EMBL/GenBank/DDBJ databases">
        <authorList>
            <person name="Chen Y."/>
            <person name="Shah S."/>
            <person name="Dougan E. K."/>
            <person name="Thang M."/>
            <person name="Chan C."/>
        </authorList>
    </citation>
    <scope>NUCLEOTIDE SEQUENCE [LARGE SCALE GENOMIC DNA]</scope>
</reference>
<dbReference type="EMBL" id="CAUYUJ010021965">
    <property type="protein sequence ID" value="CAK0908152.1"/>
    <property type="molecule type" value="Genomic_DNA"/>
</dbReference>
<evidence type="ECO:0000313" key="3">
    <source>
        <dbReference type="Proteomes" id="UP001189429"/>
    </source>
</evidence>
<proteinExistence type="predicted"/>
<feature type="signal peptide" evidence="1">
    <location>
        <begin position="1"/>
        <end position="22"/>
    </location>
</feature>
<keyword evidence="1" id="KW-0732">Signal</keyword>
<feature type="chain" id="PRO_5046334370" evidence="1">
    <location>
        <begin position="23"/>
        <end position="206"/>
    </location>
</feature>
<evidence type="ECO:0000313" key="2">
    <source>
        <dbReference type="EMBL" id="CAK0908152.1"/>
    </source>
</evidence>
<gene>
    <name evidence="2" type="ORF">PCOR1329_LOCUS82911</name>
</gene>
<evidence type="ECO:0000256" key="1">
    <source>
        <dbReference type="SAM" id="SignalP"/>
    </source>
</evidence>